<dbReference type="Proteomes" id="UP000752013">
    <property type="component" value="Unassembled WGS sequence"/>
</dbReference>
<gene>
    <name evidence="1" type="ORF">HCT46_01480</name>
</gene>
<name>A0A968GBX4_9SPIO</name>
<evidence type="ECO:0000313" key="2">
    <source>
        <dbReference type="Proteomes" id="UP000752013"/>
    </source>
</evidence>
<organism evidence="1 2">
    <name type="scientific">Entomospira nematocerorum</name>
    <dbReference type="NCBI Taxonomy" id="2719987"/>
    <lineage>
        <taxon>Bacteria</taxon>
        <taxon>Pseudomonadati</taxon>
        <taxon>Spirochaetota</taxon>
        <taxon>Spirochaetia</taxon>
        <taxon>Spirochaetales</taxon>
        <taxon>Spirochaetaceae</taxon>
        <taxon>Entomospira</taxon>
    </lineage>
</organism>
<dbReference type="RefSeq" id="WP_167703052.1">
    <property type="nucleotide sequence ID" value="NZ_CP118168.1"/>
</dbReference>
<sequence length="271" mass="32850">MNISDENIYDKQIKEYFKEVRSSYNNGNYRATMVMLYSVVMLDILYKCQYLAEEYNDEKAKDIINKIPVLEDYGNDKSPNYSWESTLLDTIKKTRLLDPTVYSDLDYLRYQRHLSAHPVLLRETFNLYTPHPTKVYGCIVSMLEGVLNNPPYFINNITVHIAKDLADNKEYYLSHYSYFQKYMYREYFSHMRHDDVIKTFRVFWKFVFYLSDDNCENNRKVNYHCLRVMMEKYSDILQSSIEENLENYYKFNEMEKHQLSIIYVGLWHVFH</sequence>
<protein>
    <submittedName>
        <fullName evidence="1">Uncharacterized protein</fullName>
    </submittedName>
</protein>
<comment type="caution">
    <text evidence="1">The sequence shown here is derived from an EMBL/GenBank/DDBJ whole genome shotgun (WGS) entry which is preliminary data.</text>
</comment>
<dbReference type="EMBL" id="JAATLK010000001">
    <property type="protein sequence ID" value="NIZ46598.1"/>
    <property type="molecule type" value="Genomic_DNA"/>
</dbReference>
<dbReference type="AlphaFoldDB" id="A0A968GBX4"/>
<keyword evidence="2" id="KW-1185">Reference proteome</keyword>
<proteinExistence type="predicted"/>
<accession>A0A968GBX4</accession>
<reference evidence="1" key="1">
    <citation type="submission" date="2020-03" db="EMBL/GenBank/DDBJ databases">
        <title>Spirochaetal bacteria isolated from arthropods constitute a novel genus Entomospira genus novum within the order Spirochaetales.</title>
        <authorList>
            <person name="Grana-Miraglia L."/>
            <person name="Sikutova S."/>
            <person name="Fingerle V."/>
            <person name="Sing A."/>
            <person name="Castillo-Ramirez S."/>
            <person name="Margos G."/>
            <person name="Rudolf I."/>
        </authorList>
    </citation>
    <scope>NUCLEOTIDE SEQUENCE</scope>
    <source>
        <strain evidence="1">BR208</strain>
    </source>
</reference>
<evidence type="ECO:0000313" key="1">
    <source>
        <dbReference type="EMBL" id="NIZ46598.1"/>
    </source>
</evidence>